<feature type="transmembrane region" description="Helical" evidence="1">
    <location>
        <begin position="227"/>
        <end position="251"/>
    </location>
</feature>
<feature type="transmembrane region" description="Helical" evidence="1">
    <location>
        <begin position="272"/>
        <end position="291"/>
    </location>
</feature>
<feature type="transmembrane region" description="Helical" evidence="1">
    <location>
        <begin position="334"/>
        <end position="352"/>
    </location>
</feature>
<dbReference type="RefSeq" id="WP_160599440.1">
    <property type="nucleotide sequence ID" value="NZ_WTYU01000001.1"/>
</dbReference>
<feature type="transmembrane region" description="Helical" evidence="1">
    <location>
        <begin position="187"/>
        <end position="215"/>
    </location>
</feature>
<protein>
    <recommendedName>
        <fullName evidence="4">O-antigen ligase</fullName>
    </recommendedName>
</protein>
<dbReference type="AlphaFoldDB" id="A0A6L7GBJ5"/>
<feature type="transmembrane region" description="Helical" evidence="1">
    <location>
        <begin position="65"/>
        <end position="84"/>
    </location>
</feature>
<sequence length="408" mass="44927">MRTRSHHTANAFDNLERGLLTFAIATFPLYIFPSGGLQPSHFFFLLVAGISIYRHGPLRQIWVELMAILAVYILIVELASGAYPNELQHLANPAFFLFNFLLMTGSYRVISRYGASTLNTGVAVAISIALGGAILGGFSLQGGGQIDRGVGFFNNPNQLGYFSVCITSLSTLIYINNSVSFFRLMILLSLSLFLSVISLSKAAMLANFLTIFFAARPLGRWGTKQTIWAASPALLLGLGLWISQSGAFDHYHFVERLANMGSENDSSAAERGYFAFLQGGIISQIFGLGSVETYKIVGHEVHSTLAVIWNTYGLVGFLIFVPILVIWGRTSYKSFGPIATLALVGPPLLYGLTHNGTRFSILWFLVSATMALAHREARRRKSKMPALAVDVENAPNRRRIYRRKRSPI</sequence>
<dbReference type="EMBL" id="WTYU01000001">
    <property type="protein sequence ID" value="MXP13333.1"/>
    <property type="molecule type" value="Genomic_DNA"/>
</dbReference>
<evidence type="ECO:0000313" key="3">
    <source>
        <dbReference type="Proteomes" id="UP000473531"/>
    </source>
</evidence>
<keyword evidence="1" id="KW-0472">Membrane</keyword>
<feature type="transmembrane region" description="Helical" evidence="1">
    <location>
        <begin position="117"/>
        <end position="138"/>
    </location>
</feature>
<comment type="caution">
    <text evidence="2">The sequence shown here is derived from an EMBL/GenBank/DDBJ whole genome shotgun (WGS) entry which is preliminary data.</text>
</comment>
<name>A0A6L7GBJ5_9SPHN</name>
<keyword evidence="1" id="KW-1133">Transmembrane helix</keyword>
<feature type="transmembrane region" description="Helical" evidence="1">
    <location>
        <begin position="303"/>
        <end position="327"/>
    </location>
</feature>
<dbReference type="Proteomes" id="UP000473531">
    <property type="component" value="Unassembled WGS sequence"/>
</dbReference>
<dbReference type="OrthoDB" id="8479716at2"/>
<organism evidence="2 3">
    <name type="scientific">Allopontixanthobacter confluentis</name>
    <dbReference type="NCBI Taxonomy" id="1849021"/>
    <lineage>
        <taxon>Bacteria</taxon>
        <taxon>Pseudomonadati</taxon>
        <taxon>Pseudomonadota</taxon>
        <taxon>Alphaproteobacteria</taxon>
        <taxon>Sphingomonadales</taxon>
        <taxon>Erythrobacteraceae</taxon>
        <taxon>Allopontixanthobacter</taxon>
    </lineage>
</organism>
<proteinExistence type="predicted"/>
<evidence type="ECO:0000256" key="1">
    <source>
        <dbReference type="SAM" id="Phobius"/>
    </source>
</evidence>
<evidence type="ECO:0008006" key="4">
    <source>
        <dbReference type="Google" id="ProtNLM"/>
    </source>
</evidence>
<keyword evidence="1" id="KW-0812">Transmembrane</keyword>
<evidence type="ECO:0000313" key="2">
    <source>
        <dbReference type="EMBL" id="MXP13333.1"/>
    </source>
</evidence>
<feature type="transmembrane region" description="Helical" evidence="1">
    <location>
        <begin position="358"/>
        <end position="374"/>
    </location>
</feature>
<keyword evidence="3" id="KW-1185">Reference proteome</keyword>
<feature type="transmembrane region" description="Helical" evidence="1">
    <location>
        <begin position="158"/>
        <end position="175"/>
    </location>
</feature>
<gene>
    <name evidence="2" type="ORF">GRI44_00980</name>
</gene>
<accession>A0A6L7GBJ5</accession>
<feature type="transmembrane region" description="Helical" evidence="1">
    <location>
        <begin position="90"/>
        <end position="110"/>
    </location>
</feature>
<reference evidence="2 3" key="1">
    <citation type="submission" date="2019-12" db="EMBL/GenBank/DDBJ databases">
        <title>Genomic-based taxomic classification of the family Erythrobacteraceae.</title>
        <authorList>
            <person name="Xu L."/>
        </authorList>
    </citation>
    <scope>NUCLEOTIDE SEQUENCE [LARGE SCALE GENOMIC DNA]</scope>
    <source>
        <strain evidence="2 3">KCTC 52259</strain>
    </source>
</reference>